<dbReference type="PANTHER" id="PTHR43420">
    <property type="entry name" value="ACETYLTRANSFERASE"/>
    <property type="match status" value="1"/>
</dbReference>
<evidence type="ECO:0000256" key="1">
    <source>
        <dbReference type="ARBA" id="ARBA00022679"/>
    </source>
</evidence>
<name>B8ETH2_METSB</name>
<evidence type="ECO:0000256" key="2">
    <source>
        <dbReference type="ARBA" id="ARBA00023315"/>
    </source>
</evidence>
<dbReference type="eggNOG" id="COG0456">
    <property type="taxonomic scope" value="Bacteria"/>
</dbReference>
<dbReference type="SUPFAM" id="SSF55729">
    <property type="entry name" value="Acyl-CoA N-acyltransferases (Nat)"/>
    <property type="match status" value="1"/>
</dbReference>
<organism evidence="4 5">
    <name type="scientific">Methylocella silvestris (strain DSM 15510 / CIP 108128 / LMG 27833 / NCIMB 13906 / BL2)</name>
    <dbReference type="NCBI Taxonomy" id="395965"/>
    <lineage>
        <taxon>Bacteria</taxon>
        <taxon>Pseudomonadati</taxon>
        <taxon>Pseudomonadota</taxon>
        <taxon>Alphaproteobacteria</taxon>
        <taxon>Hyphomicrobiales</taxon>
        <taxon>Beijerinckiaceae</taxon>
        <taxon>Methylocella</taxon>
    </lineage>
</organism>
<dbReference type="CDD" id="cd04301">
    <property type="entry name" value="NAT_SF"/>
    <property type="match status" value="1"/>
</dbReference>
<keyword evidence="2" id="KW-0012">Acyltransferase</keyword>
<reference evidence="4 5" key="1">
    <citation type="journal article" date="2010" name="J. Bacteriol.">
        <title>Complete genome sequence of the aerobic facultative methanotroph Methylocella silvestris BL2.</title>
        <authorList>
            <person name="Chen Y."/>
            <person name="Crombie A."/>
            <person name="Rahman M.T."/>
            <person name="Dedysh S.N."/>
            <person name="Liesack W."/>
            <person name="Stott M.B."/>
            <person name="Alam M."/>
            <person name="Theisen A.R."/>
            <person name="Murrell J.C."/>
            <person name="Dunfield P.F."/>
        </authorList>
    </citation>
    <scope>NUCLEOTIDE SEQUENCE [LARGE SCALE GENOMIC DNA]</scope>
    <source>
        <strain evidence="5">DSM 15510 / CIP 108128 / LMG 27833 / NCIMB 13906 / BL2</strain>
    </source>
</reference>
<dbReference type="InterPro" id="IPR000182">
    <property type="entry name" value="GNAT_dom"/>
</dbReference>
<evidence type="ECO:0000313" key="5">
    <source>
        <dbReference type="Proteomes" id="UP000002257"/>
    </source>
</evidence>
<dbReference type="Gene3D" id="3.40.630.30">
    <property type="match status" value="1"/>
</dbReference>
<dbReference type="RefSeq" id="WP_012591883.1">
    <property type="nucleotide sequence ID" value="NC_011666.1"/>
</dbReference>
<evidence type="ECO:0000313" key="4">
    <source>
        <dbReference type="EMBL" id="ACK51814.1"/>
    </source>
</evidence>
<keyword evidence="1 4" id="KW-0808">Transferase</keyword>
<dbReference type="HOGENOM" id="CLU_013985_23_2_5"/>
<feature type="domain" description="N-acetyltransferase" evidence="3">
    <location>
        <begin position="14"/>
        <end position="162"/>
    </location>
</feature>
<dbReference type="InterPro" id="IPR050680">
    <property type="entry name" value="YpeA/RimI_acetyltransf"/>
</dbReference>
<dbReference type="EMBL" id="CP001280">
    <property type="protein sequence ID" value="ACK51814.1"/>
    <property type="molecule type" value="Genomic_DNA"/>
</dbReference>
<dbReference type="Pfam" id="PF00583">
    <property type="entry name" value="Acetyltransf_1"/>
    <property type="match status" value="1"/>
</dbReference>
<dbReference type="KEGG" id="msl:Msil_2898"/>
<dbReference type="GO" id="GO:0016747">
    <property type="term" value="F:acyltransferase activity, transferring groups other than amino-acyl groups"/>
    <property type="evidence" value="ECO:0007669"/>
    <property type="project" value="InterPro"/>
</dbReference>
<sequence>MTRQSVFRMFVKPPAYRPIGAERSLECAAIHTESFAYPWTESDFEQLLVAAEVVADGAIDADEGLCGMILSRAAADEAEILTIAVAPEHRRSGVAATLIAAHLPRLSARGVARLFLEVETGNAPARALYASNGFHEVGERKAYYRKEDASPASALLMRLDLAP</sequence>
<proteinExistence type="predicted"/>
<evidence type="ECO:0000259" key="3">
    <source>
        <dbReference type="PROSITE" id="PS51186"/>
    </source>
</evidence>
<dbReference type="STRING" id="395965.Msil_2898"/>
<keyword evidence="5" id="KW-1185">Reference proteome</keyword>
<dbReference type="AlphaFoldDB" id="B8ETH2"/>
<dbReference type="InterPro" id="IPR016181">
    <property type="entry name" value="Acyl_CoA_acyltransferase"/>
</dbReference>
<protein>
    <submittedName>
        <fullName evidence="4">GCN5-related N-acetyltransferase</fullName>
    </submittedName>
</protein>
<accession>B8ETH2</accession>
<dbReference type="PANTHER" id="PTHR43420:SF44">
    <property type="entry name" value="ACETYLTRANSFERASE YPEA"/>
    <property type="match status" value="1"/>
</dbReference>
<dbReference type="Proteomes" id="UP000002257">
    <property type="component" value="Chromosome"/>
</dbReference>
<gene>
    <name evidence="4" type="ordered locus">Msil_2898</name>
</gene>
<dbReference type="PROSITE" id="PS51186">
    <property type="entry name" value="GNAT"/>
    <property type="match status" value="1"/>
</dbReference>